<evidence type="ECO:0000313" key="1">
    <source>
        <dbReference type="EMBL" id="KKN27849.1"/>
    </source>
</evidence>
<comment type="caution">
    <text evidence="1">The sequence shown here is derived from an EMBL/GenBank/DDBJ whole genome shotgun (WGS) entry which is preliminary data.</text>
</comment>
<dbReference type="AlphaFoldDB" id="A0A0F9PCL6"/>
<name>A0A0F9PCL6_9ZZZZ</name>
<protein>
    <submittedName>
        <fullName evidence="1">Uncharacterized protein</fullName>
    </submittedName>
</protein>
<gene>
    <name evidence="1" type="ORF">LCGC14_0860420</name>
</gene>
<sequence length="168" mass="19774">MKDHYCLHNKRERKQVFKALRDDLFYWRESLLLRAWDFTLVEVDERPPQVNRTIELPLLYARTYSDPNYKEARIELFVDTEGCTTKGQIELLTCHEILHVMLSPVTDAWETALRQKIDADQFAFVKPLLYGPEEGVCQDLAFRLVELRRNQKPARKKKARPRKAPAGS</sequence>
<accession>A0A0F9PCL6</accession>
<reference evidence="1" key="1">
    <citation type="journal article" date="2015" name="Nature">
        <title>Complex archaea that bridge the gap between prokaryotes and eukaryotes.</title>
        <authorList>
            <person name="Spang A."/>
            <person name="Saw J.H."/>
            <person name="Jorgensen S.L."/>
            <person name="Zaremba-Niedzwiedzka K."/>
            <person name="Martijn J."/>
            <person name="Lind A.E."/>
            <person name="van Eijk R."/>
            <person name="Schleper C."/>
            <person name="Guy L."/>
            <person name="Ettema T.J."/>
        </authorList>
    </citation>
    <scope>NUCLEOTIDE SEQUENCE</scope>
</reference>
<proteinExistence type="predicted"/>
<dbReference type="EMBL" id="LAZR01002610">
    <property type="protein sequence ID" value="KKN27849.1"/>
    <property type="molecule type" value="Genomic_DNA"/>
</dbReference>
<organism evidence="1">
    <name type="scientific">marine sediment metagenome</name>
    <dbReference type="NCBI Taxonomy" id="412755"/>
    <lineage>
        <taxon>unclassified sequences</taxon>
        <taxon>metagenomes</taxon>
        <taxon>ecological metagenomes</taxon>
    </lineage>
</organism>